<sequence length="328" mass="36830">MLQSIFHSMTFKCALISLARLPLPILPLSSLDDENREKVLQAATLTMTGSENTTEEHDLAAKALEQFDRLVASGELLWKEVKPRHVEASPFNFTFYLAESLKSKPIDTEQKKTPRKEAFPESDGDWSLDIINGTHKLILNKFCSLRPQFVLPTLQFQPQSDPLNAQDLDALWKALRKLGGKAHFGIFNCGVEAGSSVGHKHMQVLPWVKSWKGIPDRKGEGLAFRAASRTINDCTSGMEILLRYNECRKDLRMDEKQAHNFVMTVDEIIVIPRSKGWFEDGNGVTIYCNAAGMVGVVMCHSDEEYEAWCHYGPMRALAEFGEKAGIDV</sequence>
<feature type="signal peptide" evidence="1">
    <location>
        <begin position="1"/>
        <end position="19"/>
    </location>
</feature>
<dbReference type="EMBL" id="LFZO01000367">
    <property type="protein sequence ID" value="KXT09157.1"/>
    <property type="molecule type" value="Genomic_DNA"/>
</dbReference>
<evidence type="ECO:0000313" key="4">
    <source>
        <dbReference type="EMBL" id="KXT09157.1"/>
    </source>
</evidence>
<dbReference type="PANTHER" id="PTHR38420">
    <property type="entry name" value="AP-4-A PHOSPHORYLASE II"/>
    <property type="match status" value="1"/>
</dbReference>
<evidence type="ECO:0000313" key="5">
    <source>
        <dbReference type="Proteomes" id="UP000073492"/>
    </source>
</evidence>
<evidence type="ECO:0000259" key="3">
    <source>
        <dbReference type="Pfam" id="PF19327"/>
    </source>
</evidence>
<accession>A0A139I396</accession>
<keyword evidence="1" id="KW-0732">Signal</keyword>
<dbReference type="GO" id="GO:0003877">
    <property type="term" value="F:ATP:ADP adenylyltransferase activity"/>
    <property type="evidence" value="ECO:0007669"/>
    <property type="project" value="InterPro"/>
</dbReference>
<dbReference type="InterPro" id="IPR009163">
    <property type="entry name" value="Ap4A_phos1/2"/>
</dbReference>
<dbReference type="InterPro" id="IPR036265">
    <property type="entry name" value="HIT-like_sf"/>
</dbReference>
<dbReference type="Proteomes" id="UP000073492">
    <property type="component" value="Unassembled WGS sequence"/>
</dbReference>
<organism evidence="4 5">
    <name type="scientific">Pseudocercospora musae</name>
    <dbReference type="NCBI Taxonomy" id="113226"/>
    <lineage>
        <taxon>Eukaryota</taxon>
        <taxon>Fungi</taxon>
        <taxon>Dikarya</taxon>
        <taxon>Ascomycota</taxon>
        <taxon>Pezizomycotina</taxon>
        <taxon>Dothideomycetes</taxon>
        <taxon>Dothideomycetidae</taxon>
        <taxon>Mycosphaerellales</taxon>
        <taxon>Mycosphaerellaceae</taxon>
        <taxon>Pseudocercospora</taxon>
    </lineage>
</organism>
<dbReference type="GO" id="GO:0009117">
    <property type="term" value="P:nucleotide metabolic process"/>
    <property type="evidence" value="ECO:0007669"/>
    <property type="project" value="InterPro"/>
</dbReference>
<dbReference type="InterPro" id="IPR019200">
    <property type="entry name" value="ATP_adenylylTrfase_C"/>
</dbReference>
<dbReference type="PANTHER" id="PTHR38420:SF1">
    <property type="entry name" value="PUTATIVE (AFU_ORTHOLOGUE AFUA_5G14690)-RELATED"/>
    <property type="match status" value="1"/>
</dbReference>
<keyword evidence="5" id="KW-1185">Reference proteome</keyword>
<dbReference type="AlphaFoldDB" id="A0A139I396"/>
<proteinExistence type="predicted"/>
<protein>
    <submittedName>
        <fullName evidence="4">Uncharacterized protein</fullName>
    </submittedName>
</protein>
<dbReference type="OrthoDB" id="10267950at2759"/>
<dbReference type="SUPFAM" id="SSF54197">
    <property type="entry name" value="HIT-like"/>
    <property type="match status" value="1"/>
</dbReference>
<feature type="domain" description="Ap4A phosphorylase 1/2 N-terminal" evidence="3">
    <location>
        <begin position="52"/>
        <end position="207"/>
    </location>
</feature>
<dbReference type="InterPro" id="IPR043171">
    <property type="entry name" value="Ap4A_phos1/2-like"/>
</dbReference>
<feature type="chain" id="PRO_5007297109" evidence="1">
    <location>
        <begin position="20"/>
        <end position="328"/>
    </location>
</feature>
<comment type="caution">
    <text evidence="4">The sequence shown here is derived from an EMBL/GenBank/DDBJ whole genome shotgun (WGS) entry which is preliminary data.</text>
</comment>
<dbReference type="Pfam" id="PF09830">
    <property type="entry name" value="ATP_transf"/>
    <property type="match status" value="1"/>
</dbReference>
<dbReference type="GO" id="GO:0005524">
    <property type="term" value="F:ATP binding"/>
    <property type="evidence" value="ECO:0007669"/>
    <property type="project" value="InterPro"/>
</dbReference>
<reference evidence="4 5" key="1">
    <citation type="submission" date="2015-07" db="EMBL/GenBank/DDBJ databases">
        <title>Comparative genomics of the Sigatoka disease complex on banana suggests a link between parallel evolutionary changes in Pseudocercospora fijiensis and Pseudocercospora eumusae and increased virulence on the banana host.</title>
        <authorList>
            <person name="Chang T.-C."/>
            <person name="Salvucci A."/>
            <person name="Crous P.W."/>
            <person name="Stergiopoulos I."/>
        </authorList>
    </citation>
    <scope>NUCLEOTIDE SEQUENCE [LARGE SCALE GENOMIC DNA]</scope>
    <source>
        <strain evidence="4 5">CBS 116634</strain>
    </source>
</reference>
<name>A0A139I396_9PEZI</name>
<dbReference type="Pfam" id="PF19327">
    <property type="entry name" value="Ap4A_phos_N"/>
    <property type="match status" value="1"/>
</dbReference>
<gene>
    <name evidence="4" type="ORF">AC579_7290</name>
</gene>
<dbReference type="Gene3D" id="3.30.428.70">
    <property type="match status" value="1"/>
</dbReference>
<dbReference type="STRING" id="113226.A0A139I396"/>
<feature type="domain" description="ATP adenylyltransferase C-terminal" evidence="2">
    <location>
        <begin position="223"/>
        <end position="321"/>
    </location>
</feature>
<dbReference type="InterPro" id="IPR045759">
    <property type="entry name" value="Ap4A_phos1/2_N"/>
</dbReference>
<evidence type="ECO:0000259" key="2">
    <source>
        <dbReference type="Pfam" id="PF09830"/>
    </source>
</evidence>
<evidence type="ECO:0000256" key="1">
    <source>
        <dbReference type="SAM" id="SignalP"/>
    </source>
</evidence>